<evidence type="ECO:0000313" key="2">
    <source>
        <dbReference type="EMBL" id="PHH51119.1"/>
    </source>
</evidence>
<accession>A0A2C5WJK1</accession>
<proteinExistence type="predicted"/>
<sequence>MYCESEATKAHFPLPTTRRAFRWRLFLQPDAVVGVARRLLNLKAQLKPKAWGGAAQRLNGQKAKKLSSSQHRPLTRWI</sequence>
<organism evidence="2 3">
    <name type="scientific">Ceratocystis fimbriata CBS 114723</name>
    <dbReference type="NCBI Taxonomy" id="1035309"/>
    <lineage>
        <taxon>Eukaryota</taxon>
        <taxon>Fungi</taxon>
        <taxon>Dikarya</taxon>
        <taxon>Ascomycota</taxon>
        <taxon>Pezizomycotina</taxon>
        <taxon>Sordariomycetes</taxon>
        <taxon>Hypocreomycetidae</taxon>
        <taxon>Microascales</taxon>
        <taxon>Ceratocystidaceae</taxon>
        <taxon>Ceratocystis</taxon>
    </lineage>
</organism>
<protein>
    <submittedName>
        <fullName evidence="2">Uncharacterized protein</fullName>
    </submittedName>
</protein>
<gene>
    <name evidence="2" type="ORF">CFIMG_004906RAa</name>
</gene>
<comment type="caution">
    <text evidence="2">The sequence shown here is derived from an EMBL/GenBank/DDBJ whole genome shotgun (WGS) entry which is preliminary data.</text>
</comment>
<dbReference type="AlphaFoldDB" id="A0A2C5WJK1"/>
<reference evidence="2 3" key="1">
    <citation type="journal article" date="2013" name="Fungal Biol.">
        <title>Analysis of microsatellite markers in the genome of the plant pathogen Ceratocystis fimbriata.</title>
        <authorList>
            <person name="Simpson M.C."/>
            <person name="Wilken P.M."/>
            <person name="Coetzee M.P."/>
            <person name="Wingfield M.J."/>
            <person name="Wingfield B.D."/>
        </authorList>
    </citation>
    <scope>NUCLEOTIDE SEQUENCE [LARGE SCALE GENOMIC DNA]</scope>
    <source>
        <strain evidence="2 3">CBS 114723</strain>
    </source>
</reference>
<dbReference type="EMBL" id="APWK03000103">
    <property type="protein sequence ID" value="PHH51119.1"/>
    <property type="molecule type" value="Genomic_DNA"/>
</dbReference>
<feature type="region of interest" description="Disordered" evidence="1">
    <location>
        <begin position="57"/>
        <end position="78"/>
    </location>
</feature>
<dbReference type="Proteomes" id="UP000222788">
    <property type="component" value="Unassembled WGS sequence"/>
</dbReference>
<evidence type="ECO:0000256" key="1">
    <source>
        <dbReference type="SAM" id="MobiDB-lite"/>
    </source>
</evidence>
<name>A0A2C5WJK1_9PEZI</name>
<reference evidence="2 3" key="2">
    <citation type="journal article" date="2013" name="IMA Fungus">
        <title>IMA Genome-F 1: Ceratocystis fimbriata: Draft nuclear genome sequence for the plant pathogen, Ceratocystis fimbriata.</title>
        <authorList>
            <person name="Wilken P.M."/>
            <person name="Steenkamp E.T."/>
            <person name="Wingfield M.J."/>
            <person name="de Beer Z.W."/>
            <person name="Wingfield B.D."/>
        </authorList>
    </citation>
    <scope>NUCLEOTIDE SEQUENCE [LARGE SCALE GENOMIC DNA]</scope>
    <source>
        <strain evidence="2 3">CBS 114723</strain>
    </source>
</reference>
<evidence type="ECO:0000313" key="3">
    <source>
        <dbReference type="Proteomes" id="UP000222788"/>
    </source>
</evidence>
<keyword evidence="3" id="KW-1185">Reference proteome</keyword>